<dbReference type="EMBL" id="U44841">
    <property type="protein sequence ID" value="AAB01808.1"/>
    <property type="molecule type" value="Genomic_DNA"/>
</dbReference>
<evidence type="ECO:0000256" key="3">
    <source>
        <dbReference type="ARBA" id="ARBA00032040"/>
    </source>
</evidence>
<comment type="subcellular location">
    <subcellularLocation>
        <location evidence="1">Membrane</location>
        <topology evidence="1">Peripheral membrane protein</topology>
    </subcellularLocation>
</comment>
<protein>
    <recommendedName>
        <fullName evidence="4">62 kDa protein</fullName>
    </recommendedName>
    <alternativeName>
        <fullName evidence="3">Rifampicin resistance protein</fullName>
    </alternativeName>
</protein>
<dbReference type="Pfam" id="PF03340">
    <property type="entry name" value="Pox_Rif"/>
    <property type="match status" value="1"/>
</dbReference>
<reference evidence="5" key="1">
    <citation type="journal article" date="1996" name="J. Gen. Virol.">
        <title>An entomopoxvirus homologue of the vaccinia virus D13L-encoded 'rifampicin resistance' protein.</title>
        <authorList>
            <person name="Osborne R.J."/>
            <person name="Symonds T.M."/>
            <person name="Sriskantha A."/>
            <person name="Lai-Fook J."/>
            <person name="Fernon C.A."/>
            <person name="Dall D.J."/>
        </authorList>
    </citation>
    <scope>NUCLEOTIDE SEQUENCE</scope>
</reference>
<keyword evidence="2" id="KW-0472">Membrane</keyword>
<evidence type="ECO:0000256" key="2">
    <source>
        <dbReference type="ARBA" id="ARBA00023136"/>
    </source>
</evidence>
<evidence type="ECO:0000313" key="5">
    <source>
        <dbReference type="EMBL" id="AAB01808.1"/>
    </source>
</evidence>
<organismHost>
    <name type="scientific">Lepidoptera</name>
    <name type="common">moths &amp; butterflies</name>
    <dbReference type="NCBI Taxonomy" id="7088"/>
</organismHost>
<name>Q67734_HAEPV</name>
<dbReference type="GO" id="GO:0016020">
    <property type="term" value="C:membrane"/>
    <property type="evidence" value="ECO:0007669"/>
    <property type="project" value="UniProtKB-SubCell"/>
</dbReference>
<proteinExistence type="predicted"/>
<organism evidence="5">
    <name type="scientific">Heliothis armigera entomopoxvirus</name>
    <name type="common">HaEPV</name>
    <dbReference type="NCBI Taxonomy" id="10290"/>
    <lineage>
        <taxon>Viruses</taxon>
        <taxon>Varidnaviria</taxon>
        <taxon>Bamfordvirae</taxon>
        <taxon>Nucleocytoviricota</taxon>
        <taxon>Pokkesviricetes</taxon>
        <taxon>Chitovirales</taxon>
        <taxon>Poxviridae</taxon>
        <taxon>Entomopoxvirinae</taxon>
        <taxon>Betaentomopoxvirus</taxon>
    </lineage>
</organism>
<evidence type="ECO:0000256" key="1">
    <source>
        <dbReference type="ARBA" id="ARBA00004170"/>
    </source>
</evidence>
<evidence type="ECO:0000256" key="4">
    <source>
        <dbReference type="ARBA" id="ARBA00032479"/>
    </source>
</evidence>
<dbReference type="InterPro" id="IPR005008">
    <property type="entry name" value="Poxvirus_Rif-R"/>
</dbReference>
<accession>Q67734</accession>
<dbReference type="GO" id="GO:0046677">
    <property type="term" value="P:response to antibiotic"/>
    <property type="evidence" value="ECO:0007669"/>
    <property type="project" value="InterPro"/>
</dbReference>
<sequence length="584" mass="67977">MNIFKKIFNQNLCNINMKRSCIAYSKTNIDSDRQNIYITETKNGKYNIPQQFICPCTFEDGYVVASVTDNKLEGCNNFGLNITLPEIKGIGGVRYQTDFVYKLIEECIIETIDDNIKINTIIKKTGLEFLMDFNQKRKEYSSCIGNNIDMCVFKYGKCADDIIFQSKDIYFPLPFIFDNSNMNPRTCFRLYPETKLQIKIKFRPFSSILLPDAKYKKHSLKNISDVDLQPYIKFTGYNTCGSPHKHRYIEEINKSIHQSNKKNYYTPDFASITNLFWYSVTDVFRGNMFISYPDYPETEEKYIKSFIDRIISDLIIISPDEDFLKHRGFNEKSKFKKLKYYDEIKFDVNNSCTVNILNVPENHNIYYHTNILSFSRRNNPNEYNISKKFNYILGTYIPEEDKIILHEIKHNINITDVSIPVSIWNADENTSTGDLRSSKSKKNDIYIDDPFVFGLDFLSKELGIISRSISSSANESIAEFNSDIVNIDSYFSSDALYAVSKTSDHSNPSIFLYRFNLHNIIFVEPSRLIADVGKNFRCVNLAVDWKDFSEVDPRSLFNKKLHICMTIVKKISYENNVISVHILE</sequence>